<organism evidence="4 5">
    <name type="scientific">Trichostrongylus colubriformis</name>
    <name type="common">Black scour worm</name>
    <dbReference type="NCBI Taxonomy" id="6319"/>
    <lineage>
        <taxon>Eukaryota</taxon>
        <taxon>Metazoa</taxon>
        <taxon>Ecdysozoa</taxon>
        <taxon>Nematoda</taxon>
        <taxon>Chromadorea</taxon>
        <taxon>Rhabditida</taxon>
        <taxon>Rhabditina</taxon>
        <taxon>Rhabditomorpha</taxon>
        <taxon>Strongyloidea</taxon>
        <taxon>Trichostrongylidae</taxon>
        <taxon>Trichostrongylus</taxon>
    </lineage>
</organism>
<dbReference type="Proteomes" id="UP001331761">
    <property type="component" value="Unassembled WGS sequence"/>
</dbReference>
<sequence length="90" mass="9987">MQPSVESSTEKPIAFFRALPCDSPMRVLFFALCLFVLVYSSFQSGVKECKNGAEMTEGCEFMKKRGHCHAKGSLVALLMKNYCAKTCGFC</sequence>
<keyword evidence="2" id="KW-0812">Transmembrane</keyword>
<dbReference type="EMBL" id="WIXE01014399">
    <property type="protein sequence ID" value="KAK5974328.1"/>
    <property type="molecule type" value="Genomic_DNA"/>
</dbReference>
<feature type="transmembrane region" description="Helical" evidence="2">
    <location>
        <begin position="25"/>
        <end position="42"/>
    </location>
</feature>
<dbReference type="AlphaFoldDB" id="A0AAN8IKW5"/>
<comment type="caution">
    <text evidence="1">Lacks conserved residue(s) required for the propagation of feature annotation.</text>
</comment>
<dbReference type="InterPro" id="IPR003582">
    <property type="entry name" value="ShKT_dom"/>
</dbReference>
<keyword evidence="5" id="KW-1185">Reference proteome</keyword>
<evidence type="ECO:0000313" key="4">
    <source>
        <dbReference type="EMBL" id="KAK5974328.1"/>
    </source>
</evidence>
<feature type="domain" description="ShKT" evidence="3">
    <location>
        <begin position="49"/>
        <end position="90"/>
    </location>
</feature>
<evidence type="ECO:0000256" key="1">
    <source>
        <dbReference type="PROSITE-ProRule" id="PRU01005"/>
    </source>
</evidence>
<reference evidence="4 5" key="1">
    <citation type="submission" date="2019-10" db="EMBL/GenBank/DDBJ databases">
        <title>Assembly and Annotation for the nematode Trichostrongylus colubriformis.</title>
        <authorList>
            <person name="Martin J."/>
        </authorList>
    </citation>
    <scope>NUCLEOTIDE SEQUENCE [LARGE SCALE GENOMIC DNA]</scope>
    <source>
        <strain evidence="4">G859</strain>
        <tissue evidence="4">Whole worm</tissue>
    </source>
</reference>
<dbReference type="PROSITE" id="PS51670">
    <property type="entry name" value="SHKT"/>
    <property type="match status" value="1"/>
</dbReference>
<protein>
    <recommendedName>
        <fullName evidence="3">ShKT domain-containing protein</fullName>
    </recommendedName>
</protein>
<dbReference type="Pfam" id="PF01549">
    <property type="entry name" value="ShK"/>
    <property type="match status" value="1"/>
</dbReference>
<keyword evidence="2" id="KW-1133">Transmembrane helix</keyword>
<gene>
    <name evidence="4" type="ORF">GCK32_009632</name>
</gene>
<evidence type="ECO:0000259" key="3">
    <source>
        <dbReference type="PROSITE" id="PS51670"/>
    </source>
</evidence>
<dbReference type="Gene3D" id="1.10.10.1940">
    <property type="match status" value="1"/>
</dbReference>
<evidence type="ECO:0000256" key="2">
    <source>
        <dbReference type="SAM" id="Phobius"/>
    </source>
</evidence>
<accession>A0AAN8IKW5</accession>
<name>A0AAN8IKW5_TRICO</name>
<comment type="caution">
    <text evidence="4">The sequence shown here is derived from an EMBL/GenBank/DDBJ whole genome shotgun (WGS) entry which is preliminary data.</text>
</comment>
<proteinExistence type="predicted"/>
<evidence type="ECO:0000313" key="5">
    <source>
        <dbReference type="Proteomes" id="UP001331761"/>
    </source>
</evidence>
<keyword evidence="2" id="KW-0472">Membrane</keyword>